<gene>
    <name evidence="1" type="ORF">DSCW_56530</name>
</gene>
<dbReference type="OrthoDB" id="323962at2"/>
<protein>
    <submittedName>
        <fullName evidence="1">Uncharacterized protein</fullName>
    </submittedName>
</protein>
<organism evidence="1 2">
    <name type="scientific">Desulfosarcina widdelii</name>
    <dbReference type="NCBI Taxonomy" id="947919"/>
    <lineage>
        <taxon>Bacteria</taxon>
        <taxon>Pseudomonadati</taxon>
        <taxon>Thermodesulfobacteriota</taxon>
        <taxon>Desulfobacteria</taxon>
        <taxon>Desulfobacterales</taxon>
        <taxon>Desulfosarcinaceae</taxon>
        <taxon>Desulfosarcina</taxon>
    </lineage>
</organism>
<dbReference type="Proteomes" id="UP000427769">
    <property type="component" value="Chromosome"/>
</dbReference>
<sequence>MREECIYTMLRGIKGLSRLFYRFDIRWVHQPPAEPWRKLRLVTFLNHTSLYEPLFVGGFPNKFIRRIAFQGLMPVADKATRRPLMGFFFRMVARNVVTITRKNDHTWDQVLTTVQPDSMVIIMPEGRMMRANGLDKKGRPMTVRGGIADILQSIPEGRMLLTYSAGLHHVQIPGQSPLPRLFKTLRMRLESVDIGEYRDRLMSQHGPDGFKQALIHDLESRRDRYCFGMEQPVVPMVAMASSLVR</sequence>
<evidence type="ECO:0000313" key="2">
    <source>
        <dbReference type="Proteomes" id="UP000427769"/>
    </source>
</evidence>
<evidence type="ECO:0000313" key="1">
    <source>
        <dbReference type="EMBL" id="BBO78236.1"/>
    </source>
</evidence>
<proteinExistence type="predicted"/>
<dbReference type="RefSeq" id="WP_155306893.1">
    <property type="nucleotide sequence ID" value="NZ_AP021875.1"/>
</dbReference>
<keyword evidence="2" id="KW-1185">Reference proteome</keyword>
<dbReference type="EMBL" id="AP021875">
    <property type="protein sequence ID" value="BBO78236.1"/>
    <property type="molecule type" value="Genomic_DNA"/>
</dbReference>
<name>A0A5K7Z8R9_9BACT</name>
<dbReference type="KEGG" id="dwd:DSCW_56530"/>
<reference evidence="1 2" key="1">
    <citation type="submission" date="2019-11" db="EMBL/GenBank/DDBJ databases">
        <title>Comparative genomics of hydrocarbon-degrading Desulfosarcina strains.</title>
        <authorList>
            <person name="Watanabe M."/>
            <person name="Kojima H."/>
            <person name="Fukui M."/>
        </authorList>
    </citation>
    <scope>NUCLEOTIDE SEQUENCE [LARGE SCALE GENOMIC DNA]</scope>
    <source>
        <strain evidence="1 2">PP31</strain>
    </source>
</reference>
<accession>A0A5K7Z8R9</accession>
<dbReference type="AlphaFoldDB" id="A0A5K7Z8R9"/>